<dbReference type="OrthoDB" id="3039123at2759"/>
<keyword evidence="5 10" id="KW-0732">Signal</keyword>
<evidence type="ECO:0000256" key="3">
    <source>
        <dbReference type="ARBA" id="ARBA00022651"/>
    </source>
</evidence>
<dbReference type="InterPro" id="IPR029058">
    <property type="entry name" value="AB_hydrolase_fold"/>
</dbReference>
<evidence type="ECO:0000256" key="11">
    <source>
        <dbReference type="SAM" id="MobiDB-lite"/>
    </source>
</evidence>
<dbReference type="GO" id="GO:0045493">
    <property type="term" value="P:xylan catabolic process"/>
    <property type="evidence" value="ECO:0007669"/>
    <property type="project" value="UniProtKB-KW"/>
</dbReference>
<dbReference type="PANTHER" id="PTHR33938">
    <property type="entry name" value="FERULOYL ESTERASE B-RELATED"/>
    <property type="match status" value="1"/>
</dbReference>
<keyword evidence="2" id="KW-0719">Serine esterase</keyword>
<protein>
    <recommendedName>
        <fullName evidence="10">Carboxylic ester hydrolase</fullName>
        <ecNumber evidence="10">3.1.1.-</ecNumber>
    </recommendedName>
</protein>
<evidence type="ECO:0000313" key="12">
    <source>
        <dbReference type="EMBL" id="PWN31684.1"/>
    </source>
</evidence>
<comment type="catalytic activity">
    <reaction evidence="9">
        <text>feruloyl-polysaccharide + H2O = ferulate + polysaccharide.</text>
        <dbReference type="EC" id="3.1.1.73"/>
    </reaction>
</comment>
<evidence type="ECO:0000256" key="8">
    <source>
        <dbReference type="ARBA" id="ARBA00023157"/>
    </source>
</evidence>
<dbReference type="PANTHER" id="PTHR33938:SF15">
    <property type="entry name" value="FERULOYL ESTERASE B-RELATED"/>
    <property type="match status" value="1"/>
</dbReference>
<feature type="compositionally biased region" description="Basic residues" evidence="11">
    <location>
        <begin position="480"/>
        <end position="489"/>
    </location>
</feature>
<dbReference type="GeneID" id="37019241"/>
<dbReference type="AlphaFoldDB" id="A0A316V350"/>
<dbReference type="EC" id="3.1.1.-" evidence="10"/>
<keyword evidence="7" id="KW-0106">Calcium</keyword>
<keyword evidence="6 10" id="KW-0378">Hydrolase</keyword>
<gene>
    <name evidence="12" type="ORF">FA14DRAFT_151064</name>
</gene>
<accession>A0A316V350</accession>
<dbReference type="Pfam" id="PF07519">
    <property type="entry name" value="Tannase"/>
    <property type="match status" value="2"/>
</dbReference>
<evidence type="ECO:0000256" key="1">
    <source>
        <dbReference type="ARBA" id="ARBA00006249"/>
    </source>
</evidence>
<evidence type="ECO:0000256" key="9">
    <source>
        <dbReference type="ARBA" id="ARBA00034075"/>
    </source>
</evidence>
<feature type="signal peptide" evidence="10">
    <location>
        <begin position="1"/>
        <end position="27"/>
    </location>
</feature>
<organism evidence="12 13">
    <name type="scientific">Meira miltonrushii</name>
    <dbReference type="NCBI Taxonomy" id="1280837"/>
    <lineage>
        <taxon>Eukaryota</taxon>
        <taxon>Fungi</taxon>
        <taxon>Dikarya</taxon>
        <taxon>Basidiomycota</taxon>
        <taxon>Ustilaginomycotina</taxon>
        <taxon>Exobasidiomycetes</taxon>
        <taxon>Exobasidiales</taxon>
        <taxon>Brachybasidiaceae</taxon>
        <taxon>Meira</taxon>
    </lineage>
</organism>
<evidence type="ECO:0000313" key="13">
    <source>
        <dbReference type="Proteomes" id="UP000245771"/>
    </source>
</evidence>
<feature type="compositionally biased region" description="Polar residues" evidence="11">
    <location>
        <begin position="451"/>
        <end position="467"/>
    </location>
</feature>
<evidence type="ECO:0000256" key="4">
    <source>
        <dbReference type="ARBA" id="ARBA00022723"/>
    </source>
</evidence>
<dbReference type="InterPro" id="IPR011118">
    <property type="entry name" value="Tannase/feruloyl_esterase"/>
</dbReference>
<evidence type="ECO:0000256" key="2">
    <source>
        <dbReference type="ARBA" id="ARBA00022487"/>
    </source>
</evidence>
<keyword evidence="3" id="KW-0858">Xylan degradation</keyword>
<keyword evidence="4" id="KW-0479">Metal-binding</keyword>
<dbReference type="Proteomes" id="UP000245771">
    <property type="component" value="Unassembled WGS sequence"/>
</dbReference>
<dbReference type="RefSeq" id="XP_025351986.1">
    <property type="nucleotide sequence ID" value="XM_025497460.1"/>
</dbReference>
<feature type="chain" id="PRO_5016191378" description="Carboxylic ester hydrolase" evidence="10">
    <location>
        <begin position="28"/>
        <end position="794"/>
    </location>
</feature>
<evidence type="ECO:0000256" key="10">
    <source>
        <dbReference type="RuleBase" id="RU361238"/>
    </source>
</evidence>
<evidence type="ECO:0000256" key="7">
    <source>
        <dbReference type="ARBA" id="ARBA00022837"/>
    </source>
</evidence>
<name>A0A316V350_9BASI</name>
<dbReference type="SUPFAM" id="SSF53474">
    <property type="entry name" value="alpha/beta-Hydrolases"/>
    <property type="match status" value="1"/>
</dbReference>
<feature type="region of interest" description="Disordered" evidence="11">
    <location>
        <begin position="448"/>
        <end position="518"/>
    </location>
</feature>
<dbReference type="InParanoid" id="A0A316V350"/>
<comment type="similarity">
    <text evidence="1 10">Belongs to the tannase family.</text>
</comment>
<keyword evidence="3" id="KW-0119">Carbohydrate metabolism</keyword>
<keyword evidence="13" id="KW-1185">Reference proteome</keyword>
<dbReference type="GO" id="GO:0046872">
    <property type="term" value="F:metal ion binding"/>
    <property type="evidence" value="ECO:0007669"/>
    <property type="project" value="UniProtKB-KW"/>
</dbReference>
<sequence length="794" mass="86518">MPSLQRVIHVTIALYISVLSSTSSVAADSPAPYPLNPSNATVIDSQTACNALAITIPAKLANAKFSKHSAPLQLTNVITKFYLNGDNPTTQDLFNDIPATAFGNETDSINAIVNSVGDWDRDAVMADEGYGLEDSTQTQQGGLPSFCRFGASIITSNTSMTWFETWLPVPSNGTNYQITSSTIFSDPLAADLDSGSETGFDFKRRTSANWRGRLVFVGSGGQRGSCSYPEMKQVLARYREATSSSNLGHFGTGATTTWTIGRPQAQTDFGYRGTHVSALASQFVVRQFYGVAKKPSSSKRTETATDQKAHFGFPTYFKGCSTGGRQAIAEAQKFPYDFDGVLAGSPAIYYNELNAYQIHVNSFQSNKSSPAYISRKLYPVIHKFILSECDTLDGLKDAVIENPAQCKPRFDRLLCAPANLTTTSSTTASSTLGALRIIDQATKAILPEDVPTTSTDSSLTHNSQSVLSVEKRATKQHTSSTHHRHHHKTSDHSKSYSSSSSASRSSTTSSASASPTPKYAPVGQCLTAAQMANLKNIYKPYKYPSGEIIHEPVLYGSETVWTVNDGVVGEAFPPSYGWFQYQVLGQSGSPDSFDYFSIVDNNFPLIRQGNRMDPGTTETSNPDLSKFFNKGGKLLHYHGLSDQLIPSGASDRFYKEVQSTVGGDLSNSYRYLHIPGMGHCRGGDGAWNFGGSGQTDDGSRPLEFSTKFDMLLALFEWVEKEKTPKKQYGAGYKITTGFEAPDYVTTTKQVQAYSNGVKFTHRFCAYPAQVVVTNNSTATETCKVVTTHKKHKRR</sequence>
<dbReference type="STRING" id="1280837.A0A316V350"/>
<keyword evidence="3" id="KW-0624">Polysaccharide degradation</keyword>
<proteinExistence type="inferred from homology"/>
<keyword evidence="8" id="KW-1015">Disulfide bond</keyword>
<evidence type="ECO:0000256" key="6">
    <source>
        <dbReference type="ARBA" id="ARBA00022801"/>
    </source>
</evidence>
<reference evidence="12 13" key="1">
    <citation type="journal article" date="2018" name="Mol. Biol. Evol.">
        <title>Broad Genomic Sampling Reveals a Smut Pathogenic Ancestry of the Fungal Clade Ustilaginomycotina.</title>
        <authorList>
            <person name="Kijpornyongpan T."/>
            <person name="Mondo S.J."/>
            <person name="Barry K."/>
            <person name="Sandor L."/>
            <person name="Lee J."/>
            <person name="Lipzen A."/>
            <person name="Pangilinan J."/>
            <person name="LaButti K."/>
            <person name="Hainaut M."/>
            <person name="Henrissat B."/>
            <person name="Grigoriev I.V."/>
            <person name="Spatafora J.W."/>
            <person name="Aime M.C."/>
        </authorList>
    </citation>
    <scope>NUCLEOTIDE SEQUENCE [LARGE SCALE GENOMIC DNA]</scope>
    <source>
        <strain evidence="12 13">MCA 3882</strain>
    </source>
</reference>
<dbReference type="EMBL" id="KZ819607">
    <property type="protein sequence ID" value="PWN31684.1"/>
    <property type="molecule type" value="Genomic_DNA"/>
</dbReference>
<dbReference type="GO" id="GO:0030600">
    <property type="term" value="F:feruloyl esterase activity"/>
    <property type="evidence" value="ECO:0007669"/>
    <property type="project" value="UniProtKB-EC"/>
</dbReference>
<feature type="compositionally biased region" description="Low complexity" evidence="11">
    <location>
        <begin position="495"/>
        <end position="514"/>
    </location>
</feature>
<evidence type="ECO:0000256" key="5">
    <source>
        <dbReference type="ARBA" id="ARBA00022729"/>
    </source>
</evidence>